<feature type="transmembrane region" description="Helical" evidence="12">
    <location>
        <begin position="374"/>
        <end position="395"/>
    </location>
</feature>
<keyword evidence="4 12" id="KW-0812">Transmembrane</keyword>
<evidence type="ECO:0000256" key="11">
    <source>
        <dbReference type="ARBA" id="ARBA00047978"/>
    </source>
</evidence>
<keyword evidence="2" id="KW-0808">Transferase</keyword>
<dbReference type="OrthoDB" id="5968863at2759"/>
<dbReference type="KEGG" id="lgi:LOTGIDRAFT_234449"/>
<keyword evidence="6 12" id="KW-0472">Membrane</keyword>
<dbReference type="GO" id="GO:0016055">
    <property type="term" value="P:Wnt signaling pathway"/>
    <property type="evidence" value="ECO:0007669"/>
    <property type="project" value="UniProtKB-KW"/>
</dbReference>
<dbReference type="EMBL" id="KB202620">
    <property type="protein sequence ID" value="ESO88895.1"/>
    <property type="molecule type" value="Genomic_DNA"/>
</dbReference>
<evidence type="ECO:0000256" key="10">
    <source>
        <dbReference type="ARBA" id="ARBA00040371"/>
    </source>
</evidence>
<keyword evidence="7" id="KW-0012">Acyltransferase</keyword>
<gene>
    <name evidence="13" type="ORF">LOTGIDRAFT_234449</name>
</gene>
<dbReference type="STRING" id="225164.V4A1W8"/>
<keyword evidence="3" id="KW-0879">Wnt signaling pathway</keyword>
<dbReference type="GO" id="GO:0061355">
    <property type="term" value="P:Wnt protein secretion"/>
    <property type="evidence" value="ECO:0007669"/>
    <property type="project" value="TreeGrafter"/>
</dbReference>
<accession>V4A1W8</accession>
<evidence type="ECO:0000256" key="2">
    <source>
        <dbReference type="ARBA" id="ARBA00022679"/>
    </source>
</evidence>
<evidence type="ECO:0000256" key="9">
    <source>
        <dbReference type="ARBA" id="ARBA00038867"/>
    </source>
</evidence>
<evidence type="ECO:0000256" key="6">
    <source>
        <dbReference type="ARBA" id="ARBA00023136"/>
    </source>
</evidence>
<comment type="similarity">
    <text evidence="8">Belongs to the membrane-bound acyltransferase family. Porcupine subfamily.</text>
</comment>
<dbReference type="InterPro" id="IPR049941">
    <property type="entry name" value="LPLAT_7/PORCN-like"/>
</dbReference>
<evidence type="ECO:0000256" key="7">
    <source>
        <dbReference type="ARBA" id="ARBA00023315"/>
    </source>
</evidence>
<evidence type="ECO:0000313" key="14">
    <source>
        <dbReference type="Proteomes" id="UP000030746"/>
    </source>
</evidence>
<evidence type="ECO:0000313" key="13">
    <source>
        <dbReference type="EMBL" id="ESO88895.1"/>
    </source>
</evidence>
<evidence type="ECO:0000256" key="8">
    <source>
        <dbReference type="ARBA" id="ARBA00038269"/>
    </source>
</evidence>
<feature type="transmembrane region" description="Helical" evidence="12">
    <location>
        <begin position="430"/>
        <end position="451"/>
    </location>
</feature>
<reference evidence="13 14" key="1">
    <citation type="journal article" date="2013" name="Nature">
        <title>Insights into bilaterian evolution from three spiralian genomes.</title>
        <authorList>
            <person name="Simakov O."/>
            <person name="Marletaz F."/>
            <person name="Cho S.J."/>
            <person name="Edsinger-Gonzales E."/>
            <person name="Havlak P."/>
            <person name="Hellsten U."/>
            <person name="Kuo D.H."/>
            <person name="Larsson T."/>
            <person name="Lv J."/>
            <person name="Arendt D."/>
            <person name="Savage R."/>
            <person name="Osoegawa K."/>
            <person name="de Jong P."/>
            <person name="Grimwood J."/>
            <person name="Chapman J.A."/>
            <person name="Shapiro H."/>
            <person name="Aerts A."/>
            <person name="Otillar R.P."/>
            <person name="Terry A.Y."/>
            <person name="Boore J.L."/>
            <person name="Grigoriev I.V."/>
            <person name="Lindberg D.R."/>
            <person name="Seaver E.C."/>
            <person name="Weisblat D.A."/>
            <person name="Putnam N.H."/>
            <person name="Rokhsar D.S."/>
        </authorList>
    </citation>
    <scope>NUCLEOTIDE SEQUENCE [LARGE SCALE GENOMIC DNA]</scope>
</reference>
<comment type="catalytic activity">
    <reaction evidence="11">
        <text>[Wnt protein]-L-serine + (9Z)-hexadecenoyl-CoA = [Wnt protein]-O-(9Z)-hexadecenoyl-L-serine + CoA</text>
        <dbReference type="Rhea" id="RHEA:45336"/>
        <dbReference type="Rhea" id="RHEA-COMP:11170"/>
        <dbReference type="Rhea" id="RHEA-COMP:11171"/>
        <dbReference type="ChEBI" id="CHEBI:29999"/>
        <dbReference type="ChEBI" id="CHEBI:57287"/>
        <dbReference type="ChEBI" id="CHEBI:61540"/>
        <dbReference type="ChEBI" id="CHEBI:85189"/>
        <dbReference type="EC" id="2.3.1.250"/>
    </reaction>
</comment>
<feature type="transmembrane region" description="Helical" evidence="12">
    <location>
        <begin position="123"/>
        <end position="141"/>
    </location>
</feature>
<evidence type="ECO:0000256" key="5">
    <source>
        <dbReference type="ARBA" id="ARBA00022989"/>
    </source>
</evidence>
<feature type="transmembrane region" description="Helical" evidence="12">
    <location>
        <begin position="208"/>
        <end position="226"/>
    </location>
</feature>
<keyword evidence="5 12" id="KW-1133">Transmembrane helix</keyword>
<dbReference type="GO" id="GO:0005783">
    <property type="term" value="C:endoplasmic reticulum"/>
    <property type="evidence" value="ECO:0007669"/>
    <property type="project" value="TreeGrafter"/>
</dbReference>
<dbReference type="AlphaFoldDB" id="V4A1W8"/>
<feature type="transmembrane region" description="Helical" evidence="12">
    <location>
        <begin position="98"/>
        <end position="116"/>
    </location>
</feature>
<evidence type="ECO:0000256" key="12">
    <source>
        <dbReference type="SAM" id="Phobius"/>
    </source>
</evidence>
<dbReference type="GO" id="GO:0017147">
    <property type="term" value="F:Wnt-protein binding"/>
    <property type="evidence" value="ECO:0007669"/>
    <property type="project" value="TreeGrafter"/>
</dbReference>
<evidence type="ECO:0000256" key="3">
    <source>
        <dbReference type="ARBA" id="ARBA00022687"/>
    </source>
</evidence>
<keyword evidence="14" id="KW-1185">Reference proteome</keyword>
<dbReference type="GO" id="GO:0030258">
    <property type="term" value="P:lipid modification"/>
    <property type="evidence" value="ECO:0007669"/>
    <property type="project" value="TreeGrafter"/>
</dbReference>
<feature type="transmembrane region" description="Helical" evidence="12">
    <location>
        <begin position="147"/>
        <end position="167"/>
    </location>
</feature>
<dbReference type="InterPro" id="IPR004299">
    <property type="entry name" value="MBOAT_fam"/>
</dbReference>
<dbReference type="GO" id="GO:1990698">
    <property type="term" value="F:palmitoleoyltransferase activity"/>
    <property type="evidence" value="ECO:0007669"/>
    <property type="project" value="UniProtKB-EC"/>
</dbReference>
<dbReference type="GeneID" id="20249539"/>
<dbReference type="GO" id="GO:0016020">
    <property type="term" value="C:membrane"/>
    <property type="evidence" value="ECO:0007669"/>
    <property type="project" value="UniProtKB-SubCell"/>
</dbReference>
<sequence>MEDTPWDIDPDTLNEEDYELLERYLQGEYSPELAELLESYHRDNQMEYERIPFLDLYTECMIPTATQAFTHVIPLFILCLLFKILCAVFTSVNRENVSPTQFLNLSSSLCGIIILWRFFDSGIIYLLVCCTATYIIIKITLSYYQEFVGIFVSIFIVTYILVCELILVDSKVWHSMRGAQMILSMKLISVSFDLSSNQISYLPGLLEFYGYCLHVGSVIFGPWFSFQDYITVIQQPLPLSFRWILKVLFSCILAVMCLIFSTCLSSWIIIQGSYMWILAYRDAQSFRFSHYFVCFLSEASHVLSGFGSTKFIDDIQWNYHVAKPHRIELPHSLVEVVTNWNLPMHHWLKTYVFKTARPLGNFTAVLLTYGASSLLHGLNFQLASVLLSLGFYSYIEFGLRQKLASSFDACILAKRCKEKCDHKYKNRNPFVIWTNMFFMFLSVFHLAYLGLMFDNSSEEETGYTMSHTLNKWSELSYASHWVAFGTFLFNIVI</sequence>
<dbReference type="HOGENOM" id="CLU_048745_0_0_1"/>
<dbReference type="RefSeq" id="XP_009060561.1">
    <property type="nucleotide sequence ID" value="XM_009062313.1"/>
</dbReference>
<dbReference type="CTD" id="20249539"/>
<proteinExistence type="inferred from homology"/>
<evidence type="ECO:0000256" key="1">
    <source>
        <dbReference type="ARBA" id="ARBA00004141"/>
    </source>
</evidence>
<protein>
    <recommendedName>
        <fullName evidence="10">Protein-serine O-palmitoleoyltransferase porcupine</fullName>
        <ecNumber evidence="9">2.3.1.250</ecNumber>
    </recommendedName>
</protein>
<dbReference type="PANTHER" id="PTHR13906">
    <property type="entry name" value="PORCUPINE"/>
    <property type="match status" value="1"/>
</dbReference>
<comment type="subcellular location">
    <subcellularLocation>
        <location evidence="1">Membrane</location>
        <topology evidence="1">Multi-pass membrane protein</topology>
    </subcellularLocation>
</comment>
<dbReference type="Pfam" id="PF03062">
    <property type="entry name" value="MBOAT"/>
    <property type="match status" value="1"/>
</dbReference>
<dbReference type="OMA" id="WRQRSDW"/>
<feature type="transmembrane region" description="Helical" evidence="12">
    <location>
        <begin position="72"/>
        <end position="92"/>
    </location>
</feature>
<organism evidence="13 14">
    <name type="scientific">Lottia gigantea</name>
    <name type="common">Giant owl limpet</name>
    <dbReference type="NCBI Taxonomy" id="225164"/>
    <lineage>
        <taxon>Eukaryota</taxon>
        <taxon>Metazoa</taxon>
        <taxon>Spiralia</taxon>
        <taxon>Lophotrochozoa</taxon>
        <taxon>Mollusca</taxon>
        <taxon>Gastropoda</taxon>
        <taxon>Patellogastropoda</taxon>
        <taxon>Lottioidea</taxon>
        <taxon>Lottiidae</taxon>
        <taxon>Lottia</taxon>
    </lineage>
</organism>
<name>V4A1W8_LOTGI</name>
<evidence type="ECO:0000256" key="4">
    <source>
        <dbReference type="ARBA" id="ARBA00022692"/>
    </source>
</evidence>
<dbReference type="PANTHER" id="PTHR13906:SF12">
    <property type="entry name" value="PROTEIN-SERINE O-PALMITOLEOYLTRANSFERASE PORCUPINE"/>
    <property type="match status" value="1"/>
</dbReference>
<feature type="transmembrane region" description="Helical" evidence="12">
    <location>
        <begin position="475"/>
        <end position="492"/>
    </location>
</feature>
<dbReference type="Proteomes" id="UP000030746">
    <property type="component" value="Unassembled WGS sequence"/>
</dbReference>
<feature type="transmembrane region" description="Helical" evidence="12">
    <location>
        <begin position="247"/>
        <end position="270"/>
    </location>
</feature>
<dbReference type="EC" id="2.3.1.250" evidence="9"/>